<reference evidence="3" key="1">
    <citation type="submission" date="2019-03" db="EMBL/GenBank/DDBJ databases">
        <title>Single cell metagenomics reveals metabolic interactions within the superorganism composed of flagellate Streblomastix strix and complex community of Bacteroidetes bacteria on its surface.</title>
        <authorList>
            <person name="Treitli S.C."/>
            <person name="Kolisko M."/>
            <person name="Husnik F."/>
            <person name="Keeling P."/>
            <person name="Hampl V."/>
        </authorList>
    </citation>
    <scope>NUCLEOTIDE SEQUENCE</scope>
    <source>
        <strain evidence="3">STM</strain>
    </source>
</reference>
<feature type="domain" description="GP-PDE" evidence="2">
    <location>
        <begin position="129"/>
        <end position="371"/>
    </location>
</feature>
<dbReference type="GO" id="GO:0070291">
    <property type="term" value="P:N-acylethanolamine metabolic process"/>
    <property type="evidence" value="ECO:0007669"/>
    <property type="project" value="TreeGrafter"/>
</dbReference>
<dbReference type="EC" id="3.1.4.46" evidence="3"/>
<dbReference type="GO" id="GO:0005886">
    <property type="term" value="C:plasma membrane"/>
    <property type="evidence" value="ECO:0007669"/>
    <property type="project" value="TreeGrafter"/>
</dbReference>
<dbReference type="InterPro" id="IPR030395">
    <property type="entry name" value="GP_PDE_dom"/>
</dbReference>
<dbReference type="CDD" id="cd08566">
    <property type="entry name" value="GDPD_AtGDE_like"/>
    <property type="match status" value="1"/>
</dbReference>
<dbReference type="GO" id="GO:0006644">
    <property type="term" value="P:phospholipid metabolic process"/>
    <property type="evidence" value="ECO:0007669"/>
    <property type="project" value="TreeGrafter"/>
</dbReference>
<dbReference type="Gene3D" id="3.20.20.190">
    <property type="entry name" value="Phosphatidylinositol (PI) phosphodiesterase"/>
    <property type="match status" value="1"/>
</dbReference>
<dbReference type="PROSITE" id="PS50007">
    <property type="entry name" value="PIPLC_X_DOMAIN"/>
    <property type="match status" value="1"/>
</dbReference>
<feature type="domain" description="PKD" evidence="1">
    <location>
        <begin position="60"/>
        <end position="105"/>
    </location>
</feature>
<dbReference type="SMART" id="SM00089">
    <property type="entry name" value="PKD"/>
    <property type="match status" value="1"/>
</dbReference>
<dbReference type="GO" id="GO:0008889">
    <property type="term" value="F:glycerophosphodiester phosphodiesterase activity"/>
    <property type="evidence" value="ECO:0007669"/>
    <property type="project" value="UniProtKB-EC"/>
</dbReference>
<name>A0A5J4S7K8_9ZZZZ</name>
<dbReference type="EMBL" id="SNRY01000400">
    <property type="protein sequence ID" value="KAA6341281.1"/>
    <property type="molecule type" value="Genomic_DNA"/>
</dbReference>
<dbReference type="Pfam" id="PF18911">
    <property type="entry name" value="PKD_4"/>
    <property type="match status" value="1"/>
</dbReference>
<dbReference type="GO" id="GO:0006580">
    <property type="term" value="P:ethanolamine metabolic process"/>
    <property type="evidence" value="ECO:0007669"/>
    <property type="project" value="TreeGrafter"/>
</dbReference>
<comment type="caution">
    <text evidence="3">The sequence shown here is derived from an EMBL/GenBank/DDBJ whole genome shotgun (WGS) entry which is preliminary data.</text>
</comment>
<dbReference type="InterPro" id="IPR022409">
    <property type="entry name" value="PKD/Chitinase_dom"/>
</dbReference>
<dbReference type="InterPro" id="IPR017946">
    <property type="entry name" value="PLC-like_Pdiesterase_TIM-brl"/>
</dbReference>
<organism evidence="3">
    <name type="scientific">termite gut metagenome</name>
    <dbReference type="NCBI Taxonomy" id="433724"/>
    <lineage>
        <taxon>unclassified sequences</taxon>
        <taxon>metagenomes</taxon>
        <taxon>organismal metagenomes</taxon>
    </lineage>
</organism>
<dbReference type="Gene3D" id="2.60.40.10">
    <property type="entry name" value="Immunoglobulins"/>
    <property type="match status" value="1"/>
</dbReference>
<dbReference type="SUPFAM" id="SSF51695">
    <property type="entry name" value="PLC-like phosphodiesterases"/>
    <property type="match status" value="1"/>
</dbReference>
<evidence type="ECO:0000259" key="1">
    <source>
        <dbReference type="PROSITE" id="PS50093"/>
    </source>
</evidence>
<dbReference type="SUPFAM" id="SSF49299">
    <property type="entry name" value="PKD domain"/>
    <property type="match status" value="1"/>
</dbReference>
<evidence type="ECO:0000259" key="2">
    <source>
        <dbReference type="PROSITE" id="PS51704"/>
    </source>
</evidence>
<sequence length="371" mass="40880">MNKLFYLVILVLMILSCDGQNHETKHEIPPPKVIVSNPVPCIGEEVQFYYQSDMSGNPVWNFGDGTTSTGALAKHTYTTEKQYDVTLVFSDGSGGEATVHTPVEVMGKSLHTELQRLVANPLDIWLCTHRANTYAGKQNGIPENSVEAIQKAIEVGANMVEIDVRTTSDGHFVLMHDATITRTTNASGNVKDKTLAQLKSYKLRAANGALTNYTIPTLEEALLAGRGKIYFNLDKVAEVGNLPKLVAVVDSLHMLDRTLFYVSGNKDAGSLIKNNSTQSLVFPWVSNPTDVNYWSSKSLTYLAQIDYQATDAVSLIATARTKQMITYSNSLDDAGDNAVLQGNFSSIDKMKQIQLQIIQTDYTELIKNYLK</sequence>
<keyword evidence="3" id="KW-0378">Hydrolase</keyword>
<dbReference type="PROSITE" id="PS50093">
    <property type="entry name" value="PKD"/>
    <property type="match status" value="1"/>
</dbReference>
<dbReference type="InterPro" id="IPR000601">
    <property type="entry name" value="PKD_dom"/>
</dbReference>
<dbReference type="InterPro" id="IPR035986">
    <property type="entry name" value="PKD_dom_sf"/>
</dbReference>
<accession>A0A5J4S7K8</accession>
<protein>
    <submittedName>
        <fullName evidence="3">Putative glycerophosphoryl diester phosphodiesterase 1</fullName>
        <ecNumber evidence="3">3.1.4.46</ecNumber>
    </submittedName>
</protein>
<proteinExistence type="predicted"/>
<gene>
    <name evidence="3" type="ORF">EZS27_010905</name>
</gene>
<dbReference type="AlphaFoldDB" id="A0A5J4S7K8"/>
<dbReference type="PANTHER" id="PTHR46320:SF1">
    <property type="entry name" value="GLYCEROPHOSPHODIESTER PHOSPHODIESTERASE 1"/>
    <property type="match status" value="1"/>
</dbReference>
<dbReference type="PANTHER" id="PTHR46320">
    <property type="entry name" value="GLYCEROPHOSPHODIESTER PHOSPHODIESTERASE 1"/>
    <property type="match status" value="1"/>
</dbReference>
<dbReference type="PROSITE" id="PS51257">
    <property type="entry name" value="PROKAR_LIPOPROTEIN"/>
    <property type="match status" value="1"/>
</dbReference>
<dbReference type="InterPro" id="IPR013783">
    <property type="entry name" value="Ig-like_fold"/>
</dbReference>
<dbReference type="PROSITE" id="PS51704">
    <property type="entry name" value="GP_PDE"/>
    <property type="match status" value="1"/>
</dbReference>
<dbReference type="CDD" id="cd00146">
    <property type="entry name" value="PKD"/>
    <property type="match status" value="1"/>
</dbReference>
<dbReference type="Pfam" id="PF03009">
    <property type="entry name" value="GDPD"/>
    <property type="match status" value="1"/>
</dbReference>
<evidence type="ECO:0000313" key="3">
    <source>
        <dbReference type="EMBL" id="KAA6341281.1"/>
    </source>
</evidence>